<accession>A0A3D8J1X1</accession>
<evidence type="ECO:0008006" key="3">
    <source>
        <dbReference type="Google" id="ProtNLM"/>
    </source>
</evidence>
<dbReference type="EMBL" id="NXLV01000003">
    <property type="protein sequence ID" value="RDU71488.1"/>
    <property type="molecule type" value="Genomic_DNA"/>
</dbReference>
<organism evidence="1 2">
    <name type="scientific">Helicobacter brantae</name>
    <dbReference type="NCBI Taxonomy" id="375927"/>
    <lineage>
        <taxon>Bacteria</taxon>
        <taxon>Pseudomonadati</taxon>
        <taxon>Campylobacterota</taxon>
        <taxon>Epsilonproteobacteria</taxon>
        <taxon>Campylobacterales</taxon>
        <taxon>Helicobacteraceae</taxon>
        <taxon>Helicobacter</taxon>
    </lineage>
</organism>
<evidence type="ECO:0000313" key="1">
    <source>
        <dbReference type="EMBL" id="RDU71488.1"/>
    </source>
</evidence>
<evidence type="ECO:0000313" key="2">
    <source>
        <dbReference type="Proteomes" id="UP000257045"/>
    </source>
</evidence>
<dbReference type="Proteomes" id="UP000257045">
    <property type="component" value="Unassembled WGS sequence"/>
</dbReference>
<gene>
    <name evidence="1" type="ORF">CQA58_02785</name>
</gene>
<sequence length="239" mass="26986">MLGIEINLGEATLITKETPRYGIDIQVLGEERKLSNFSFNGGIKFGYQHYFDKEALGVKQAYGIGGSVCIGAGIPINNTIEYTQFNFQNWEQTFKYNSQFLPINFGLDINFLWDFWESGEHTLGLSAGIGYTMNYYKSIKNDNNAQAVGVVNGQPAQGDVFSQPLKDMISHNIYPQIGLHYYYGSHQFSLNFRLDFGGIENAVKQDTSSSDGDLWNGIYNYDSAFISKDYLSLGYSYRF</sequence>
<reference evidence="1 2" key="1">
    <citation type="submission" date="2018-04" db="EMBL/GenBank/DDBJ databases">
        <title>Novel Campyloabacter and Helicobacter Species and Strains.</title>
        <authorList>
            <person name="Mannion A.J."/>
            <person name="Shen Z."/>
            <person name="Fox J.G."/>
        </authorList>
    </citation>
    <scope>NUCLEOTIDE SEQUENCE [LARGE SCALE GENOMIC DNA]</scope>
    <source>
        <strain evidence="1 2">MIT 04-9366</strain>
    </source>
</reference>
<dbReference type="OrthoDB" id="5328482at2"/>
<dbReference type="RefSeq" id="WP_115569199.1">
    <property type="nucleotide sequence ID" value="NZ_NXLV01000003.1"/>
</dbReference>
<name>A0A3D8J1X1_9HELI</name>
<dbReference type="AlphaFoldDB" id="A0A3D8J1X1"/>
<protein>
    <recommendedName>
        <fullName evidence="3">Outer membrane protein beta-barrel domain-containing protein</fullName>
    </recommendedName>
</protein>
<comment type="caution">
    <text evidence="1">The sequence shown here is derived from an EMBL/GenBank/DDBJ whole genome shotgun (WGS) entry which is preliminary data.</text>
</comment>
<keyword evidence="2" id="KW-1185">Reference proteome</keyword>
<proteinExistence type="predicted"/>